<keyword evidence="3" id="KW-1185">Reference proteome</keyword>
<evidence type="ECO:0000313" key="2">
    <source>
        <dbReference type="EMBL" id="TFD01731.1"/>
    </source>
</evidence>
<name>A0ABY2JD51_9MICO</name>
<reference evidence="2 3" key="1">
    <citation type="submission" date="2019-03" db="EMBL/GenBank/DDBJ databases">
        <title>Genomics of glacier-inhabiting Cryobacterium strains.</title>
        <authorList>
            <person name="Liu Q."/>
            <person name="Xin Y.-H."/>
        </authorList>
    </citation>
    <scope>NUCLEOTIDE SEQUENCE [LARGE SCALE GENOMIC DNA]</scope>
    <source>
        <strain evidence="2 3">TMT2-16</strain>
    </source>
</reference>
<feature type="transmembrane region" description="Helical" evidence="1">
    <location>
        <begin position="6"/>
        <end position="28"/>
    </location>
</feature>
<evidence type="ECO:0000313" key="3">
    <source>
        <dbReference type="Proteomes" id="UP000297851"/>
    </source>
</evidence>
<keyword evidence="1" id="KW-0812">Transmembrane</keyword>
<keyword evidence="1" id="KW-0472">Membrane</keyword>
<protein>
    <submittedName>
        <fullName evidence="2">Uncharacterized protein</fullName>
    </submittedName>
</protein>
<dbReference type="EMBL" id="SOGO01000031">
    <property type="protein sequence ID" value="TFD01731.1"/>
    <property type="molecule type" value="Genomic_DNA"/>
</dbReference>
<comment type="caution">
    <text evidence="2">The sequence shown here is derived from an EMBL/GenBank/DDBJ whole genome shotgun (WGS) entry which is preliminary data.</text>
</comment>
<evidence type="ECO:0000256" key="1">
    <source>
        <dbReference type="SAM" id="Phobius"/>
    </source>
</evidence>
<organism evidence="2 3">
    <name type="scientific">Cryobacterium sandaracinum</name>
    <dbReference type="NCBI Taxonomy" id="1259247"/>
    <lineage>
        <taxon>Bacteria</taxon>
        <taxon>Bacillati</taxon>
        <taxon>Actinomycetota</taxon>
        <taxon>Actinomycetes</taxon>
        <taxon>Micrococcales</taxon>
        <taxon>Microbacteriaceae</taxon>
        <taxon>Cryobacterium</taxon>
    </lineage>
</organism>
<sequence length="79" mass="8577">MDNIPWFAWIAIVGIIAGVTSSIVAAVLRSREKQAEFAEAADLRGLVEQSTASNQAVLDRLALLELRLASIERTLTDIP</sequence>
<dbReference type="RefSeq" id="WP_104103220.1">
    <property type="nucleotide sequence ID" value="NZ_SOGO01000031.1"/>
</dbReference>
<accession>A0ABY2JD51</accession>
<proteinExistence type="predicted"/>
<keyword evidence="1" id="KW-1133">Transmembrane helix</keyword>
<dbReference type="Proteomes" id="UP000297851">
    <property type="component" value="Unassembled WGS sequence"/>
</dbReference>
<gene>
    <name evidence="2" type="ORF">E3T25_11045</name>
</gene>